<dbReference type="RefSeq" id="WP_184792401.1">
    <property type="nucleotide sequence ID" value="NZ_BONT01000077.1"/>
</dbReference>
<dbReference type="Proteomes" id="UP000548476">
    <property type="component" value="Unassembled WGS sequence"/>
</dbReference>
<feature type="transmembrane region" description="Helical" evidence="1">
    <location>
        <begin position="69"/>
        <end position="91"/>
    </location>
</feature>
<gene>
    <name evidence="2" type="ORF">HNR73_007202</name>
</gene>
<keyword evidence="1" id="KW-1133">Transmembrane helix</keyword>
<protein>
    <recommendedName>
        <fullName evidence="4">DUF1449 family protein</fullName>
    </recommendedName>
</protein>
<comment type="caution">
    <text evidence="2">The sequence shown here is derived from an EMBL/GenBank/DDBJ whole genome shotgun (WGS) entry which is preliminary data.</text>
</comment>
<dbReference type="AlphaFoldDB" id="A0A841G027"/>
<organism evidence="2 3">
    <name type="scientific">Phytomonospora endophytica</name>
    <dbReference type="NCBI Taxonomy" id="714109"/>
    <lineage>
        <taxon>Bacteria</taxon>
        <taxon>Bacillati</taxon>
        <taxon>Actinomycetota</taxon>
        <taxon>Actinomycetes</taxon>
        <taxon>Micromonosporales</taxon>
        <taxon>Micromonosporaceae</taxon>
        <taxon>Phytomonospora</taxon>
    </lineage>
</organism>
<evidence type="ECO:0000313" key="3">
    <source>
        <dbReference type="Proteomes" id="UP000548476"/>
    </source>
</evidence>
<keyword evidence="1" id="KW-0472">Membrane</keyword>
<evidence type="ECO:0008006" key="4">
    <source>
        <dbReference type="Google" id="ProtNLM"/>
    </source>
</evidence>
<name>A0A841G027_9ACTN</name>
<keyword evidence="3" id="KW-1185">Reference proteome</keyword>
<evidence type="ECO:0000313" key="2">
    <source>
        <dbReference type="EMBL" id="MBB6039308.1"/>
    </source>
</evidence>
<reference evidence="2 3" key="1">
    <citation type="submission" date="2020-08" db="EMBL/GenBank/DDBJ databases">
        <title>Genomic Encyclopedia of Type Strains, Phase IV (KMG-IV): sequencing the most valuable type-strain genomes for metagenomic binning, comparative biology and taxonomic classification.</title>
        <authorList>
            <person name="Goeker M."/>
        </authorList>
    </citation>
    <scope>NUCLEOTIDE SEQUENCE [LARGE SCALE GENOMIC DNA]</scope>
    <source>
        <strain evidence="2 3">YIM 65646</strain>
    </source>
</reference>
<accession>A0A841G027</accession>
<proteinExistence type="predicted"/>
<sequence length="210" mass="22251">MREFVQASLGFPAVVFTFALIAVIGFWVLTLFGGADPDFLDTDGGAEAASGEGGGFFAFFGLGDVPATVVLSLLITFTWFASLAGTVLLNALDIPTPLVVLIGVAVLLVAVVLAWVLTRALIAPLRRVFRPEVPASRNDFVGRVCVIRTGSVTHDFGQAEVAADDGSTAIVQVRVPEEIAHDPEDFRSGRTALIFDYDETGEVFLVAPPP</sequence>
<feature type="transmembrane region" description="Helical" evidence="1">
    <location>
        <begin position="7"/>
        <end position="29"/>
    </location>
</feature>
<dbReference type="EMBL" id="JACHGT010000021">
    <property type="protein sequence ID" value="MBB6039308.1"/>
    <property type="molecule type" value="Genomic_DNA"/>
</dbReference>
<keyword evidence="1" id="KW-0812">Transmembrane</keyword>
<evidence type="ECO:0000256" key="1">
    <source>
        <dbReference type="SAM" id="Phobius"/>
    </source>
</evidence>
<feature type="transmembrane region" description="Helical" evidence="1">
    <location>
        <begin position="98"/>
        <end position="117"/>
    </location>
</feature>